<organism evidence="2 3">
    <name type="scientific">Armillaria gallica</name>
    <name type="common">Bulbous honey fungus</name>
    <name type="synonym">Armillaria bulbosa</name>
    <dbReference type="NCBI Taxonomy" id="47427"/>
    <lineage>
        <taxon>Eukaryota</taxon>
        <taxon>Fungi</taxon>
        <taxon>Dikarya</taxon>
        <taxon>Basidiomycota</taxon>
        <taxon>Agaricomycotina</taxon>
        <taxon>Agaricomycetes</taxon>
        <taxon>Agaricomycetidae</taxon>
        <taxon>Agaricales</taxon>
        <taxon>Marasmiineae</taxon>
        <taxon>Physalacriaceae</taxon>
        <taxon>Armillaria</taxon>
    </lineage>
</organism>
<name>A0A2H3CUE8_ARMGA</name>
<evidence type="ECO:0000313" key="2">
    <source>
        <dbReference type="EMBL" id="PBK86671.1"/>
    </source>
</evidence>
<dbReference type="Proteomes" id="UP000217790">
    <property type="component" value="Unassembled WGS sequence"/>
</dbReference>
<proteinExistence type="predicted"/>
<evidence type="ECO:0000313" key="3">
    <source>
        <dbReference type="Proteomes" id="UP000217790"/>
    </source>
</evidence>
<gene>
    <name evidence="2" type="ORF">ARMGADRAFT_1035524</name>
</gene>
<dbReference type="EMBL" id="KZ293683">
    <property type="protein sequence ID" value="PBK86671.1"/>
    <property type="molecule type" value="Genomic_DNA"/>
</dbReference>
<evidence type="ECO:0000256" key="1">
    <source>
        <dbReference type="SAM" id="MobiDB-lite"/>
    </source>
</evidence>
<accession>A0A2H3CUE8</accession>
<dbReference type="AlphaFoldDB" id="A0A2H3CUE8"/>
<protein>
    <submittedName>
        <fullName evidence="2">Uncharacterized protein</fullName>
    </submittedName>
</protein>
<sequence length="299" mass="32314">MTFLTQYTACRPKAQTIEELLVKEHGDDKPLSVEALAEEEAVLGAFADIFGLPADMHLSGNCFYNAEDYKGDKENGNPDVQQMVAIATTSIVINSKASASQLAEILDATVSPIQLQHAVMGLPMTNPKASIQLQCATMVEPWSLGVLLGEELNTCWMPPEIWSEQWNPASLLPGTSGVPVNTNDLDLSFMINDISLFLPDADHPTALDVTMAPADYLNTGLEAGIVLFDQYPPAKHPNGAIFFSIPQPDNDTGIFAQSDSGEVVISVLLKELNGPAQTFSPQELRGNMDKPITSWTSHA</sequence>
<keyword evidence="3" id="KW-1185">Reference proteome</keyword>
<reference evidence="3" key="1">
    <citation type="journal article" date="2017" name="Nat. Ecol. Evol.">
        <title>Genome expansion and lineage-specific genetic innovations in the forest pathogenic fungi Armillaria.</title>
        <authorList>
            <person name="Sipos G."/>
            <person name="Prasanna A.N."/>
            <person name="Walter M.C."/>
            <person name="O'Connor E."/>
            <person name="Balint B."/>
            <person name="Krizsan K."/>
            <person name="Kiss B."/>
            <person name="Hess J."/>
            <person name="Varga T."/>
            <person name="Slot J."/>
            <person name="Riley R."/>
            <person name="Boka B."/>
            <person name="Rigling D."/>
            <person name="Barry K."/>
            <person name="Lee J."/>
            <person name="Mihaltcheva S."/>
            <person name="LaButti K."/>
            <person name="Lipzen A."/>
            <person name="Waldron R."/>
            <person name="Moloney N.M."/>
            <person name="Sperisen C."/>
            <person name="Kredics L."/>
            <person name="Vagvoelgyi C."/>
            <person name="Patrignani A."/>
            <person name="Fitzpatrick D."/>
            <person name="Nagy I."/>
            <person name="Doyle S."/>
            <person name="Anderson J.B."/>
            <person name="Grigoriev I.V."/>
            <person name="Gueldener U."/>
            <person name="Muensterkoetter M."/>
            <person name="Nagy L.G."/>
        </authorList>
    </citation>
    <scope>NUCLEOTIDE SEQUENCE [LARGE SCALE GENOMIC DNA]</scope>
    <source>
        <strain evidence="3">Ar21-2</strain>
    </source>
</reference>
<dbReference type="InParanoid" id="A0A2H3CUE8"/>
<feature type="region of interest" description="Disordered" evidence="1">
    <location>
        <begin position="279"/>
        <end position="299"/>
    </location>
</feature>